<organism evidence="1">
    <name type="scientific">Anguilla anguilla</name>
    <name type="common">European freshwater eel</name>
    <name type="synonym">Muraena anguilla</name>
    <dbReference type="NCBI Taxonomy" id="7936"/>
    <lineage>
        <taxon>Eukaryota</taxon>
        <taxon>Metazoa</taxon>
        <taxon>Chordata</taxon>
        <taxon>Craniata</taxon>
        <taxon>Vertebrata</taxon>
        <taxon>Euteleostomi</taxon>
        <taxon>Actinopterygii</taxon>
        <taxon>Neopterygii</taxon>
        <taxon>Teleostei</taxon>
        <taxon>Anguilliformes</taxon>
        <taxon>Anguillidae</taxon>
        <taxon>Anguilla</taxon>
    </lineage>
</organism>
<reference evidence="1" key="1">
    <citation type="submission" date="2014-11" db="EMBL/GenBank/DDBJ databases">
        <authorList>
            <person name="Amaro Gonzalez C."/>
        </authorList>
    </citation>
    <scope>NUCLEOTIDE SEQUENCE</scope>
</reference>
<dbReference type="EMBL" id="GBXM01025512">
    <property type="protein sequence ID" value="JAH83065.1"/>
    <property type="molecule type" value="Transcribed_RNA"/>
</dbReference>
<protein>
    <submittedName>
        <fullName evidence="1">Uncharacterized protein</fullName>
    </submittedName>
</protein>
<sequence length="31" mass="3557">MLLSVHPSKVLHMLDHHLHRSAHPVLLMYGS</sequence>
<dbReference type="AlphaFoldDB" id="A0A0E9W0H5"/>
<name>A0A0E9W0H5_ANGAN</name>
<reference evidence="1" key="2">
    <citation type="journal article" date="2015" name="Fish Shellfish Immunol.">
        <title>Early steps in the European eel (Anguilla anguilla)-Vibrio vulnificus interaction in the gills: Role of the RtxA13 toxin.</title>
        <authorList>
            <person name="Callol A."/>
            <person name="Pajuelo D."/>
            <person name="Ebbesson L."/>
            <person name="Teles M."/>
            <person name="MacKenzie S."/>
            <person name="Amaro C."/>
        </authorList>
    </citation>
    <scope>NUCLEOTIDE SEQUENCE</scope>
</reference>
<proteinExistence type="predicted"/>
<evidence type="ECO:0000313" key="1">
    <source>
        <dbReference type="EMBL" id="JAH83065.1"/>
    </source>
</evidence>
<accession>A0A0E9W0H5</accession>